<dbReference type="InterPro" id="IPR001041">
    <property type="entry name" value="2Fe-2S_ferredoxin-type"/>
</dbReference>
<keyword evidence="3" id="KW-0408">Iron</keyword>
<dbReference type="GO" id="GO:0051537">
    <property type="term" value="F:2 iron, 2 sulfur cluster binding"/>
    <property type="evidence" value="ECO:0007669"/>
    <property type="project" value="UniProtKB-KW"/>
</dbReference>
<name>A0A0N4UFT9_DRAME</name>
<dbReference type="Proteomes" id="UP000274756">
    <property type="component" value="Unassembled WGS sequence"/>
</dbReference>
<evidence type="ECO:0000256" key="4">
    <source>
        <dbReference type="ARBA" id="ARBA00023014"/>
    </source>
</evidence>
<organism evidence="7 9">
    <name type="scientific">Dracunculus medinensis</name>
    <name type="common">Guinea worm</name>
    <dbReference type="NCBI Taxonomy" id="318479"/>
    <lineage>
        <taxon>Eukaryota</taxon>
        <taxon>Metazoa</taxon>
        <taxon>Ecdysozoa</taxon>
        <taxon>Nematoda</taxon>
        <taxon>Chromadorea</taxon>
        <taxon>Rhabditida</taxon>
        <taxon>Spirurina</taxon>
        <taxon>Dracunculoidea</taxon>
        <taxon>Dracunculidae</taxon>
        <taxon>Dracunculus</taxon>
    </lineage>
</organism>
<dbReference type="InterPro" id="IPR001055">
    <property type="entry name" value="Adrenodoxin-like"/>
</dbReference>
<dbReference type="GO" id="GO:0046872">
    <property type="term" value="F:metal ion binding"/>
    <property type="evidence" value="ECO:0007669"/>
    <property type="project" value="UniProtKB-KW"/>
</dbReference>
<evidence type="ECO:0000313" key="7">
    <source>
        <dbReference type="Proteomes" id="UP000038040"/>
    </source>
</evidence>
<dbReference type="PANTHER" id="PTHR23426:SF76">
    <property type="entry name" value="ADRENODOXIN-LIKE PROTEIN 2, MITOCHONDRIAL"/>
    <property type="match status" value="1"/>
</dbReference>
<dbReference type="EMBL" id="UYYG01000016">
    <property type="protein sequence ID" value="VDN51246.1"/>
    <property type="molecule type" value="Genomic_DNA"/>
</dbReference>
<keyword evidence="8" id="KW-1185">Reference proteome</keyword>
<dbReference type="SUPFAM" id="SSF54292">
    <property type="entry name" value="2Fe-2S ferredoxin-like"/>
    <property type="match status" value="1"/>
</dbReference>
<evidence type="ECO:0000256" key="1">
    <source>
        <dbReference type="ARBA" id="ARBA00022714"/>
    </source>
</evidence>
<dbReference type="PRINTS" id="PR00355">
    <property type="entry name" value="ADRENODOXIN"/>
</dbReference>
<keyword evidence="1" id="KW-0001">2Fe-2S</keyword>
<dbReference type="InterPro" id="IPR012675">
    <property type="entry name" value="Beta-grasp_dom_sf"/>
</dbReference>
<reference evidence="9" key="1">
    <citation type="submission" date="2017-02" db="UniProtKB">
        <authorList>
            <consortium name="WormBaseParasite"/>
        </authorList>
    </citation>
    <scope>IDENTIFICATION</scope>
</reference>
<dbReference type="OrthoDB" id="268593at2759"/>
<dbReference type="GO" id="GO:0005739">
    <property type="term" value="C:mitochondrion"/>
    <property type="evidence" value="ECO:0007669"/>
    <property type="project" value="TreeGrafter"/>
</dbReference>
<evidence type="ECO:0000256" key="3">
    <source>
        <dbReference type="ARBA" id="ARBA00023004"/>
    </source>
</evidence>
<dbReference type="PROSITE" id="PS51085">
    <property type="entry name" value="2FE2S_FER_2"/>
    <property type="match status" value="1"/>
</dbReference>
<evidence type="ECO:0000259" key="5">
    <source>
        <dbReference type="PROSITE" id="PS51085"/>
    </source>
</evidence>
<dbReference type="GO" id="GO:0140647">
    <property type="term" value="P:P450-containing electron transport chain"/>
    <property type="evidence" value="ECO:0007669"/>
    <property type="project" value="InterPro"/>
</dbReference>
<reference evidence="6 8" key="2">
    <citation type="submission" date="2018-11" db="EMBL/GenBank/DDBJ databases">
        <authorList>
            <consortium name="Pathogen Informatics"/>
        </authorList>
    </citation>
    <scope>NUCLEOTIDE SEQUENCE [LARGE SCALE GENOMIC DNA]</scope>
</reference>
<protein>
    <submittedName>
        <fullName evidence="9">2Fe-2S ferredoxin-type domain-containing protein</fullName>
    </submittedName>
</protein>
<sequence length="136" mass="14940">MHFMNAIVRLSGSSARRLLSTKSRQIKVRFVTNDGIHEALGKEGDSLLDVVINADVPLDGYGACEGTLACCTCHVILEQRHFDRITPAVEEEHDLLDLAPELSETSRLGCQVFLSEADAPEISVRVPSIIDDVRSH</sequence>
<proteinExistence type="predicted"/>
<dbReference type="AlphaFoldDB" id="A0A0N4UFT9"/>
<evidence type="ECO:0000313" key="6">
    <source>
        <dbReference type="EMBL" id="VDN51246.1"/>
    </source>
</evidence>
<keyword evidence="2" id="KW-0479">Metal-binding</keyword>
<gene>
    <name evidence="6" type="ORF">DME_LOCUS1219</name>
</gene>
<dbReference type="PANTHER" id="PTHR23426">
    <property type="entry name" value="FERREDOXIN/ADRENODOXIN"/>
    <property type="match status" value="1"/>
</dbReference>
<evidence type="ECO:0000313" key="8">
    <source>
        <dbReference type="Proteomes" id="UP000274756"/>
    </source>
</evidence>
<accession>A0A0N4UFT9</accession>
<dbReference type="GO" id="GO:0009055">
    <property type="term" value="F:electron transfer activity"/>
    <property type="evidence" value="ECO:0007669"/>
    <property type="project" value="TreeGrafter"/>
</dbReference>
<dbReference type="InterPro" id="IPR036010">
    <property type="entry name" value="2Fe-2S_ferredoxin-like_sf"/>
</dbReference>
<dbReference type="Gene3D" id="3.10.20.30">
    <property type="match status" value="1"/>
</dbReference>
<evidence type="ECO:0000313" key="9">
    <source>
        <dbReference type="WBParaSite" id="DME_0000632201-mRNA-1"/>
    </source>
</evidence>
<dbReference type="WBParaSite" id="DME_0000632201-mRNA-1">
    <property type="protein sequence ID" value="DME_0000632201-mRNA-1"/>
    <property type="gene ID" value="DME_0000632201"/>
</dbReference>
<dbReference type="STRING" id="318479.A0A0N4UFT9"/>
<keyword evidence="4" id="KW-0411">Iron-sulfur</keyword>
<dbReference type="Proteomes" id="UP000038040">
    <property type="component" value="Unplaced"/>
</dbReference>
<feature type="domain" description="2Fe-2S ferredoxin-type" evidence="5">
    <location>
        <begin position="26"/>
        <end position="130"/>
    </location>
</feature>
<evidence type="ECO:0000256" key="2">
    <source>
        <dbReference type="ARBA" id="ARBA00022723"/>
    </source>
</evidence>